<dbReference type="Pfam" id="PF01578">
    <property type="entry name" value="Cytochrom_C_asm"/>
    <property type="match status" value="1"/>
</dbReference>
<evidence type="ECO:0000256" key="3">
    <source>
        <dbReference type="ARBA" id="ARBA00022748"/>
    </source>
</evidence>
<dbReference type="PANTHER" id="PTHR30071">
    <property type="entry name" value="HEME EXPORTER PROTEIN C"/>
    <property type="match status" value="1"/>
</dbReference>
<dbReference type="RefSeq" id="YP_009424180.1">
    <property type="nucleotide sequence ID" value="NC_035808.1"/>
</dbReference>
<geneLocation type="chloroplast" evidence="7"/>
<protein>
    <submittedName>
        <fullName evidence="7">Heme attachment to plastid cytochrome c</fullName>
    </submittedName>
</protein>
<dbReference type="GO" id="GO:0017004">
    <property type="term" value="P:cytochrome complex assembly"/>
    <property type="evidence" value="ECO:0007669"/>
    <property type="project" value="UniProtKB-KW"/>
</dbReference>
<dbReference type="EMBL" id="KX258661">
    <property type="protein sequence ID" value="APT66082.1"/>
    <property type="molecule type" value="Genomic_DNA"/>
</dbReference>
<dbReference type="AlphaFoldDB" id="A0A286QHK4"/>
<organism evidence="7">
    <name type="scientific">Schizaea pectinata</name>
    <dbReference type="NCBI Taxonomy" id="148576"/>
    <lineage>
        <taxon>Eukaryota</taxon>
        <taxon>Viridiplantae</taxon>
        <taxon>Streptophyta</taxon>
        <taxon>Embryophyta</taxon>
        <taxon>Tracheophyta</taxon>
        <taxon>Polypodiopsida</taxon>
        <taxon>Polypodiidae</taxon>
        <taxon>Schizaeales</taxon>
        <taxon>Schizaeaceae</taxon>
        <taxon>Schizaea</taxon>
    </lineage>
</organism>
<reference evidence="7" key="1">
    <citation type="journal article" date="2017" name="Am. J. Bot.">
        <title>Plastome sequences of an ancient fern lineage reveal remarkable changes in gene content and architecture.</title>
        <authorList>
            <person name="Labiak P.H."/>
            <person name="Karol K.G."/>
        </authorList>
    </citation>
    <scope>NUCLEOTIDE SEQUENCE</scope>
</reference>
<dbReference type="InterPro" id="IPR002541">
    <property type="entry name" value="Cyt_c_assembly"/>
</dbReference>
<gene>
    <name evidence="7" type="primary">ccsA</name>
</gene>
<keyword evidence="7" id="KW-0934">Plastid</keyword>
<evidence type="ECO:0000256" key="2">
    <source>
        <dbReference type="ARBA" id="ARBA00022692"/>
    </source>
</evidence>
<evidence type="ECO:0000256" key="4">
    <source>
        <dbReference type="ARBA" id="ARBA00022989"/>
    </source>
</evidence>
<dbReference type="RefSeq" id="YP_009424171.1">
    <property type="nucleotide sequence ID" value="NC_035808.1"/>
</dbReference>
<dbReference type="GO" id="GO:0020037">
    <property type="term" value="F:heme binding"/>
    <property type="evidence" value="ECO:0007669"/>
    <property type="project" value="InterPro"/>
</dbReference>
<dbReference type="SMR" id="A0A286QHK4"/>
<keyword evidence="3" id="KW-0201">Cytochrome c-type biogenesis</keyword>
<feature type="domain" description="Cytochrome c assembly protein" evidence="6">
    <location>
        <begin position="66"/>
        <end position="313"/>
    </location>
</feature>
<dbReference type="InterPro" id="IPR017562">
    <property type="entry name" value="Cyt_c_biogenesis_CcsA"/>
</dbReference>
<keyword evidence="5" id="KW-0472">Membrane</keyword>
<evidence type="ECO:0000256" key="1">
    <source>
        <dbReference type="ARBA" id="ARBA00004141"/>
    </source>
</evidence>
<proteinExistence type="predicted"/>
<evidence type="ECO:0000256" key="5">
    <source>
        <dbReference type="ARBA" id="ARBA00023136"/>
    </source>
</evidence>
<comment type="subcellular location">
    <subcellularLocation>
        <location evidence="1">Membrane</location>
        <topology evidence="1">Multi-pass membrane protein</topology>
    </subcellularLocation>
</comment>
<keyword evidence="2" id="KW-0812">Transmembrane</keyword>
<dbReference type="PANTHER" id="PTHR30071:SF1">
    <property type="entry name" value="CYTOCHROME B_B6 PROTEIN-RELATED"/>
    <property type="match status" value="1"/>
</dbReference>
<keyword evidence="7" id="KW-0150">Chloroplast</keyword>
<name>A0A286QHK4_9MONI</name>
<accession>A0A286QHK4</accession>
<dbReference type="GeneID" id="33944364"/>
<dbReference type="NCBIfam" id="TIGR03144">
    <property type="entry name" value="cytochr_II_ccsB"/>
    <property type="match status" value="1"/>
</dbReference>
<dbReference type="InterPro" id="IPR045062">
    <property type="entry name" value="Cyt_c_biogenesis_CcsA/CcmC"/>
</dbReference>
<evidence type="ECO:0000313" key="7">
    <source>
        <dbReference type="EMBL" id="APT66081.1"/>
    </source>
</evidence>
<dbReference type="EMBL" id="KX258661">
    <property type="protein sequence ID" value="APT66081.1"/>
    <property type="molecule type" value="Genomic_DNA"/>
</dbReference>
<evidence type="ECO:0000259" key="6">
    <source>
        <dbReference type="Pfam" id="PF01578"/>
    </source>
</evidence>
<dbReference type="GeneID" id="33944332"/>
<sequence>MHVMEKILVHIPLFTLFFATTCDWTYLIGRFNGFGDSGRKGVVIASPCMTGLMTTCWVRYKHFPPSDLYESFMFPSWSFSPPYLILGLKNRNKWSAATAGPCASSTHEFATLGLPGEMQQYTPLVPALQSYWSTTHVSTTLLSYAASPRGSPLAISPPTVCFTGGKTFLIITANRVFTSWIQRQKINRDSCELVGDKNVVEKSSYHLSLNLHRNQLIAKSDWWSHRIISVGLSLLTVGISSGSVWANEAWGSYRSRDPKETRSLVTRLVYAIHLHTRISNNWRGEAPAAVASTGFLLVWTRSSGVNSLGIGLHNHGWLTPK</sequence>
<keyword evidence="4" id="KW-1133">Transmembrane helix</keyword>
<dbReference type="GO" id="GO:0005886">
    <property type="term" value="C:plasma membrane"/>
    <property type="evidence" value="ECO:0007669"/>
    <property type="project" value="TreeGrafter"/>
</dbReference>